<dbReference type="InterPro" id="IPR010996">
    <property type="entry name" value="HHH_MUS81"/>
</dbReference>
<dbReference type="Pfam" id="PF02811">
    <property type="entry name" value="PHP"/>
    <property type="match status" value="1"/>
</dbReference>
<protein>
    <submittedName>
        <fullName evidence="2">PHP domain-containing protein</fullName>
    </submittedName>
</protein>
<dbReference type="InterPro" id="IPR047967">
    <property type="entry name" value="PolX_PHP"/>
</dbReference>
<organism evidence="2 3">
    <name type="scientific">Streptomyces yaizuensis</name>
    <dbReference type="NCBI Taxonomy" id="2989713"/>
    <lineage>
        <taxon>Bacteria</taxon>
        <taxon>Bacillati</taxon>
        <taxon>Actinomycetota</taxon>
        <taxon>Actinomycetes</taxon>
        <taxon>Kitasatosporales</taxon>
        <taxon>Streptomycetaceae</taxon>
        <taxon>Streptomyces</taxon>
    </lineage>
</organism>
<dbReference type="SUPFAM" id="SSF89550">
    <property type="entry name" value="PHP domain-like"/>
    <property type="match status" value="1"/>
</dbReference>
<proteinExistence type="predicted"/>
<dbReference type="PIRSF" id="PIRSF036978">
    <property type="entry name" value="UCP036978_PHPhdr"/>
    <property type="match status" value="1"/>
</dbReference>
<dbReference type="RefSeq" id="WP_323449001.1">
    <property type="nucleotide sequence ID" value="NZ_BSBI01000009.1"/>
</dbReference>
<dbReference type="InterPro" id="IPR004013">
    <property type="entry name" value="PHP_dom"/>
</dbReference>
<gene>
    <name evidence="2" type="ORF">SYYSPA8_21865</name>
</gene>
<dbReference type="PANTHER" id="PTHR36928:SF1">
    <property type="entry name" value="PHOSPHATASE YCDX-RELATED"/>
    <property type="match status" value="1"/>
</dbReference>
<dbReference type="SMART" id="SM00481">
    <property type="entry name" value="POLIIIAc"/>
    <property type="match status" value="1"/>
</dbReference>
<dbReference type="CDD" id="cd07436">
    <property type="entry name" value="PHP_PolX"/>
    <property type="match status" value="1"/>
</dbReference>
<dbReference type="Pfam" id="PF14716">
    <property type="entry name" value="HHH_8"/>
    <property type="match status" value="1"/>
</dbReference>
<dbReference type="NCBIfam" id="NF005928">
    <property type="entry name" value="PRK07945.1"/>
    <property type="match status" value="1"/>
</dbReference>
<dbReference type="InterPro" id="IPR050243">
    <property type="entry name" value="PHP_phosphatase"/>
</dbReference>
<dbReference type="InterPro" id="IPR003141">
    <property type="entry name" value="Pol/His_phosphatase_N"/>
</dbReference>
<name>A0ABQ5P311_9ACTN</name>
<dbReference type="InterPro" id="IPR027421">
    <property type="entry name" value="DNA_pol_lamdba_lyase_dom_sf"/>
</dbReference>
<feature type="domain" description="Polymerase/histidinol phosphatase N-terminal" evidence="1">
    <location>
        <begin position="114"/>
        <end position="193"/>
    </location>
</feature>
<evidence type="ECO:0000259" key="1">
    <source>
        <dbReference type="SMART" id="SM00481"/>
    </source>
</evidence>
<dbReference type="Gene3D" id="3.20.20.140">
    <property type="entry name" value="Metal-dependent hydrolases"/>
    <property type="match status" value="1"/>
</dbReference>
<dbReference type="SUPFAM" id="SSF47802">
    <property type="entry name" value="DNA polymerase beta, N-terminal domain-like"/>
    <property type="match status" value="1"/>
</dbReference>
<comment type="caution">
    <text evidence="2">The sequence shown here is derived from an EMBL/GenBank/DDBJ whole genome shotgun (WGS) entry which is preliminary data.</text>
</comment>
<accession>A0ABQ5P311</accession>
<sequence>MAPSTAPGREPGTKPVAALDRIAFLLERSLAEPYRVRAFRTASAALAGLTAEEIADRAATGALERIKGVGPKTATVVREALAGGVPEYLRRLEEEAATWPETVGGEALRALLRGDCHLHSDWSDGGSPIEEMGRTAIALGHEWAVLTDHSPRLTVARGLDAGRLREQLDVVAELNGRWAPFRLLTGIECDILADGSLDQEPELLDRLDVVVASVHSDLRMEPERMTRRLLAAVANPLVDILGHCTGRLLVGRRTSGRGRSGSSGPRPESRFDAERVFAECAARGTAVEINSRPERLDPPMRLLSAAVAAGVFFAVDTDAHAPGQLDWQILGCERAERAGVPPERVVSTWSADELTAWTVTRTAPAGD</sequence>
<dbReference type="Proteomes" id="UP001291653">
    <property type="component" value="Unassembled WGS sequence"/>
</dbReference>
<dbReference type="InterPro" id="IPR017078">
    <property type="entry name" value="UCP036978_PHPhdr"/>
</dbReference>
<dbReference type="InterPro" id="IPR016195">
    <property type="entry name" value="Pol/histidinol_Pase-like"/>
</dbReference>
<keyword evidence="3" id="KW-1185">Reference proteome</keyword>
<dbReference type="EMBL" id="BSBI01000009">
    <property type="protein sequence ID" value="GLF96992.1"/>
    <property type="molecule type" value="Genomic_DNA"/>
</dbReference>
<evidence type="ECO:0000313" key="2">
    <source>
        <dbReference type="EMBL" id="GLF96992.1"/>
    </source>
</evidence>
<dbReference type="Gene3D" id="1.10.150.110">
    <property type="entry name" value="DNA polymerase beta, N-terminal domain-like"/>
    <property type="match status" value="1"/>
</dbReference>
<reference evidence="2 3" key="1">
    <citation type="submission" date="2022-10" db="EMBL/GenBank/DDBJ databases">
        <title>Draft genome sequence of Streptomyces sp. YSPA8.</title>
        <authorList>
            <person name="Moriuchi R."/>
            <person name="Dohra H."/>
            <person name="Yamamura H."/>
            <person name="Kodani S."/>
        </authorList>
    </citation>
    <scope>NUCLEOTIDE SEQUENCE [LARGE SCALE GENOMIC DNA]</scope>
    <source>
        <strain evidence="2 3">YSPA8</strain>
    </source>
</reference>
<dbReference type="PANTHER" id="PTHR36928">
    <property type="entry name" value="PHOSPHATASE YCDX-RELATED"/>
    <property type="match status" value="1"/>
</dbReference>
<evidence type="ECO:0000313" key="3">
    <source>
        <dbReference type="Proteomes" id="UP001291653"/>
    </source>
</evidence>